<dbReference type="CDD" id="cd12442">
    <property type="entry name" value="RRM_RBM48"/>
    <property type="match status" value="1"/>
</dbReference>
<evidence type="ECO:0000256" key="5">
    <source>
        <dbReference type="ARBA" id="ARBA00022884"/>
    </source>
</evidence>
<keyword evidence="5" id="KW-0694">RNA-binding</keyword>
<dbReference type="InterPro" id="IPR034264">
    <property type="entry name" value="RBM48_RRM"/>
</dbReference>
<evidence type="ECO:0000313" key="8">
    <source>
        <dbReference type="Proteomes" id="UP000695007"/>
    </source>
</evidence>
<dbReference type="SUPFAM" id="SSF54928">
    <property type="entry name" value="RNA-binding domain, RBD"/>
    <property type="match status" value="1"/>
</dbReference>
<dbReference type="InterPro" id="IPR039599">
    <property type="entry name" value="RBM48"/>
</dbReference>
<proteinExistence type="inferred from homology"/>
<keyword evidence="8" id="KW-1185">Reference proteome</keyword>
<evidence type="ECO:0000313" key="9">
    <source>
        <dbReference type="RefSeq" id="XP_011502556.1"/>
    </source>
</evidence>
<keyword evidence="6" id="KW-0508">mRNA splicing</keyword>
<name>A0AAJ6YQV6_9HYME</name>
<evidence type="ECO:0000256" key="6">
    <source>
        <dbReference type="ARBA" id="ARBA00023187"/>
    </source>
</evidence>
<dbReference type="AlphaFoldDB" id="A0AAJ6YQV6"/>
<dbReference type="GO" id="GO:0003723">
    <property type="term" value="F:RNA binding"/>
    <property type="evidence" value="ECO:0007669"/>
    <property type="project" value="UniProtKB-KW"/>
</dbReference>
<organism evidence="8 9">
    <name type="scientific">Ceratosolen solmsi marchali</name>
    <dbReference type="NCBI Taxonomy" id="326594"/>
    <lineage>
        <taxon>Eukaryota</taxon>
        <taxon>Metazoa</taxon>
        <taxon>Ecdysozoa</taxon>
        <taxon>Arthropoda</taxon>
        <taxon>Hexapoda</taxon>
        <taxon>Insecta</taxon>
        <taxon>Pterygota</taxon>
        <taxon>Neoptera</taxon>
        <taxon>Endopterygota</taxon>
        <taxon>Hymenoptera</taxon>
        <taxon>Apocrita</taxon>
        <taxon>Proctotrupomorpha</taxon>
        <taxon>Chalcidoidea</taxon>
        <taxon>Agaonidae</taxon>
        <taxon>Agaoninae</taxon>
        <taxon>Ceratosolen</taxon>
    </lineage>
</organism>
<dbReference type="KEGG" id="csol:105365956"/>
<dbReference type="GO" id="GO:0005681">
    <property type="term" value="C:spliceosomal complex"/>
    <property type="evidence" value="ECO:0007669"/>
    <property type="project" value="UniProtKB-KW"/>
</dbReference>
<sequence>MENKSIFQLDHHIQKNLCYTRPFYRQGRKFTAIKVYTINDESQHLIVCGVPKLNLFEELKEKFSLFGHIKKIIFIPEYPNEDFTESFHVHYKRIQSARISKRFLDSLNFFGGILHVFYAPELELQSETRQKIYQRQVDISYRTRKHKNDPTNPDIEPFISK</sequence>
<dbReference type="GO" id="GO:0006397">
    <property type="term" value="P:mRNA processing"/>
    <property type="evidence" value="ECO:0007669"/>
    <property type="project" value="UniProtKB-KW"/>
</dbReference>
<comment type="function">
    <text evidence="7">As a component of the minor spliceosome, involved in the splicing of U12-type introns in pre-mRNAs.</text>
</comment>
<accession>A0AAJ6YQV6</accession>
<dbReference type="InterPro" id="IPR035979">
    <property type="entry name" value="RBD_domain_sf"/>
</dbReference>
<evidence type="ECO:0000256" key="1">
    <source>
        <dbReference type="ARBA" id="ARBA00006938"/>
    </source>
</evidence>
<keyword evidence="4" id="KW-0747">Spliceosome</keyword>
<comment type="similarity">
    <text evidence="1">Belongs to the RBM48 family.</text>
</comment>
<dbReference type="InterPro" id="IPR012677">
    <property type="entry name" value="Nucleotide-bd_a/b_plait_sf"/>
</dbReference>
<evidence type="ECO:0000256" key="7">
    <source>
        <dbReference type="ARBA" id="ARBA00035004"/>
    </source>
</evidence>
<dbReference type="PANTHER" id="PTHR20957">
    <property type="entry name" value="RNA-BINDING PROTEIN 48"/>
    <property type="match status" value="1"/>
</dbReference>
<dbReference type="GO" id="GO:0005654">
    <property type="term" value="C:nucleoplasm"/>
    <property type="evidence" value="ECO:0007669"/>
    <property type="project" value="TreeGrafter"/>
</dbReference>
<dbReference type="GO" id="GO:0008380">
    <property type="term" value="P:RNA splicing"/>
    <property type="evidence" value="ECO:0007669"/>
    <property type="project" value="UniProtKB-KW"/>
</dbReference>
<dbReference type="RefSeq" id="XP_011502556.1">
    <property type="nucleotide sequence ID" value="XM_011504254.1"/>
</dbReference>
<dbReference type="PANTHER" id="PTHR20957:SF0">
    <property type="entry name" value="RNA-BINDING PROTEIN 48"/>
    <property type="match status" value="1"/>
</dbReference>
<dbReference type="Gene3D" id="3.30.70.330">
    <property type="match status" value="1"/>
</dbReference>
<keyword evidence="3" id="KW-0507">mRNA processing</keyword>
<reference evidence="9" key="1">
    <citation type="submission" date="2025-08" db="UniProtKB">
        <authorList>
            <consortium name="RefSeq"/>
        </authorList>
    </citation>
    <scope>IDENTIFICATION</scope>
</reference>
<protein>
    <recommendedName>
        <fullName evidence="2">RNA-binding protein 48</fullName>
    </recommendedName>
</protein>
<dbReference type="Proteomes" id="UP000695007">
    <property type="component" value="Unplaced"/>
</dbReference>
<dbReference type="GeneID" id="105365956"/>
<evidence type="ECO:0000256" key="4">
    <source>
        <dbReference type="ARBA" id="ARBA00022728"/>
    </source>
</evidence>
<gene>
    <name evidence="9" type="primary">LOC105365956</name>
</gene>
<evidence type="ECO:0000256" key="2">
    <source>
        <dbReference type="ARBA" id="ARBA00015189"/>
    </source>
</evidence>
<evidence type="ECO:0000256" key="3">
    <source>
        <dbReference type="ARBA" id="ARBA00022664"/>
    </source>
</evidence>